<sequence>MCSNCFIATLGSPRIIYLSGPMTGLPDFNYPAFRSAAAALRLAGHRVYNPAEYPHKGPPELFPIRQAFASYCNFICLEADTLVLLPGWRASKGAGAERQLALNCGIDIIEWLEAL</sequence>
<evidence type="ECO:0000313" key="2">
    <source>
        <dbReference type="EMBL" id="TNV14461.1"/>
    </source>
</evidence>
<dbReference type="InterPro" id="IPR025518">
    <property type="entry name" value="DUF4406"/>
</dbReference>
<dbReference type="EMBL" id="VEWK01000002">
    <property type="protein sequence ID" value="TNV14461.1"/>
    <property type="molecule type" value="Genomic_DNA"/>
</dbReference>
<dbReference type="Proteomes" id="UP000313390">
    <property type="component" value="Unassembled WGS sequence"/>
</dbReference>
<evidence type="ECO:0000313" key="4">
    <source>
        <dbReference type="Proteomes" id="UP000553980"/>
    </source>
</evidence>
<protein>
    <submittedName>
        <fullName evidence="2">DUF4406 domain-containing protein</fullName>
    </submittedName>
</protein>
<organism evidence="2 3">
    <name type="scientific">Brucella pecoris</name>
    <dbReference type="NCBI Taxonomy" id="867683"/>
    <lineage>
        <taxon>Bacteria</taxon>
        <taxon>Pseudomonadati</taxon>
        <taxon>Pseudomonadota</taxon>
        <taxon>Alphaproteobacteria</taxon>
        <taxon>Hyphomicrobiales</taxon>
        <taxon>Brucellaceae</taxon>
        <taxon>Brucella/Ochrobactrum group</taxon>
        <taxon>Brucella</taxon>
    </lineage>
</organism>
<dbReference type="RefSeq" id="WP_140019597.1">
    <property type="nucleotide sequence ID" value="NZ_JACIEX010000002.1"/>
</dbReference>
<keyword evidence="4" id="KW-1185">Reference proteome</keyword>
<dbReference type="Pfam" id="PF14359">
    <property type="entry name" value="DUF4406"/>
    <property type="match status" value="1"/>
</dbReference>
<reference evidence="2 3" key="1">
    <citation type="journal article" date="2011" name="Int. J. Syst. Evol. Microbiol.">
        <title>Ochrobactrum pecoris sp. nov., isolated from farm animals.</title>
        <authorList>
            <person name="Kampfer P."/>
            <person name="Huber B."/>
            <person name="Busse H.J."/>
            <person name="Scholz H.C."/>
            <person name="Tomaso H."/>
            <person name="Hotzel H."/>
            <person name="Melzer F."/>
        </authorList>
    </citation>
    <scope>NUCLEOTIDE SEQUENCE [LARGE SCALE GENOMIC DNA]</scope>
    <source>
        <strain evidence="2 3">08RB2639</strain>
    </source>
</reference>
<dbReference type="OrthoDB" id="2376767at2"/>
<evidence type="ECO:0000313" key="3">
    <source>
        <dbReference type="Proteomes" id="UP000313390"/>
    </source>
</evidence>
<dbReference type="EMBL" id="JACIEX010000002">
    <property type="protein sequence ID" value="MBB4092637.1"/>
    <property type="molecule type" value="Genomic_DNA"/>
</dbReference>
<dbReference type="SUPFAM" id="SSF52309">
    <property type="entry name" value="N-(deoxy)ribosyltransferase-like"/>
    <property type="match status" value="1"/>
</dbReference>
<reference evidence="1 4" key="3">
    <citation type="submission" date="2020-08" db="EMBL/GenBank/DDBJ databases">
        <title>Genomic Encyclopedia of Type Strains, Phase IV (KMG-IV): sequencing the most valuable type-strain genomes for metagenomic binning, comparative biology and taxonomic classification.</title>
        <authorList>
            <person name="Goeker M."/>
        </authorList>
    </citation>
    <scope>NUCLEOTIDE SEQUENCE [LARGE SCALE GENOMIC DNA]</scope>
    <source>
        <strain evidence="1 4">DSM 23868</strain>
    </source>
</reference>
<gene>
    <name evidence="2" type="ORF">FIB18_04310</name>
    <name evidence="1" type="ORF">GGQ79_001122</name>
</gene>
<dbReference type="Proteomes" id="UP000553980">
    <property type="component" value="Unassembled WGS sequence"/>
</dbReference>
<dbReference type="Gene3D" id="3.40.50.10400">
    <property type="entry name" value="Hypothetical protein PA1492"/>
    <property type="match status" value="1"/>
</dbReference>
<name>A0A5C5CTU6_9HYPH</name>
<evidence type="ECO:0000313" key="1">
    <source>
        <dbReference type="EMBL" id="MBB4092637.1"/>
    </source>
</evidence>
<reference evidence="2" key="2">
    <citation type="submission" date="2019-06" db="EMBL/GenBank/DDBJ databases">
        <authorList>
            <person name="Hu M."/>
        </authorList>
    </citation>
    <scope>NUCLEOTIDE SEQUENCE</scope>
    <source>
        <strain evidence="2">08RB2639</strain>
    </source>
</reference>
<comment type="caution">
    <text evidence="2">The sequence shown here is derived from an EMBL/GenBank/DDBJ whole genome shotgun (WGS) entry which is preliminary data.</text>
</comment>
<accession>A0A5C5CTU6</accession>
<proteinExistence type="predicted"/>
<dbReference type="AlphaFoldDB" id="A0A5C5CTU6"/>